<dbReference type="PANTHER" id="PTHR34814:SF1">
    <property type="entry name" value="NITROSOGUANIDINE RESISTANCE PROTEIN SNG1"/>
    <property type="match status" value="1"/>
</dbReference>
<evidence type="ECO:0000256" key="1">
    <source>
        <dbReference type="SAM" id="Phobius"/>
    </source>
</evidence>
<dbReference type="InterPro" id="IPR053001">
    <property type="entry name" value="MNNG_permease-like"/>
</dbReference>
<comment type="caution">
    <text evidence="3">The sequence shown here is derived from an EMBL/GenBank/DDBJ whole genome shotgun (WGS) entry which is preliminary data.</text>
</comment>
<proteinExistence type="predicted"/>
<evidence type="ECO:0000313" key="3">
    <source>
        <dbReference type="EMBL" id="KAF4613007.1"/>
    </source>
</evidence>
<evidence type="ECO:0000313" key="4">
    <source>
        <dbReference type="Proteomes" id="UP000521872"/>
    </source>
</evidence>
<reference evidence="3 4" key="1">
    <citation type="submission" date="2019-12" db="EMBL/GenBank/DDBJ databases">
        <authorList>
            <person name="Floudas D."/>
            <person name="Bentzer J."/>
            <person name="Ahren D."/>
            <person name="Johansson T."/>
            <person name="Persson P."/>
            <person name="Tunlid A."/>
        </authorList>
    </citation>
    <scope>NUCLEOTIDE SEQUENCE [LARGE SCALE GENOMIC DNA]</scope>
    <source>
        <strain evidence="3 4">CBS 102.39</strain>
    </source>
</reference>
<dbReference type="EMBL" id="JAACJL010000046">
    <property type="protein sequence ID" value="KAF4613007.1"/>
    <property type="molecule type" value="Genomic_DNA"/>
</dbReference>
<dbReference type="Proteomes" id="UP000521872">
    <property type="component" value="Unassembled WGS sequence"/>
</dbReference>
<dbReference type="GO" id="GO:0016020">
    <property type="term" value="C:membrane"/>
    <property type="evidence" value="ECO:0007669"/>
    <property type="project" value="TreeGrafter"/>
</dbReference>
<sequence length="436" mass="47911">MSDSTSSHDFSMKKTMSSRGFFDKSKEGAHARATYLKVFLGGTFAMVILIFTVFSLYWGSLWKTPVKNLPGWVVDFDGGSLGESITQALTTQPQGASKISWTSIPASQFPGGPSEVASLVLDELNAGTTERLSNSLITPNASYSGADAMSVYAVEARSENAFRSLIRPSVQTSLEMISRRIAAQTAQQAANSTNLPSVLTISAQTIVTPVSYQIVNLRPFDIPVATAVTFVGLIYQVILSFFVVMISLRAREESGFDKTLSLRGLIALRFASSFAGYFTISFFYTLLNVAFKVPMNRTFGHAGFIIFWMLNFCGMLCLGLALESLITLLTQAGIPFFMMLWIIANIAVCSFPIQVLPSIFRYGYAAPFYNVSRSIRTIVFGTRNQVGLSFGILIAWIAISCITLPLFQWFVRRRQQKAAHSSQNLLQEEKGSLPSS</sequence>
<feature type="transmembrane region" description="Helical" evidence="1">
    <location>
        <begin position="266"/>
        <end position="287"/>
    </location>
</feature>
<feature type="transmembrane region" description="Helical" evidence="1">
    <location>
        <begin position="386"/>
        <end position="407"/>
    </location>
</feature>
<protein>
    <recommendedName>
        <fullName evidence="2">DUF3533 domain-containing protein</fullName>
    </recommendedName>
</protein>
<accession>A0A8H4QKW7</accession>
<name>A0A8H4QKW7_9AGAR</name>
<feature type="transmembrane region" description="Helical" evidence="1">
    <location>
        <begin position="34"/>
        <end position="58"/>
    </location>
</feature>
<feature type="transmembrane region" description="Helical" evidence="1">
    <location>
        <begin position="222"/>
        <end position="246"/>
    </location>
</feature>
<dbReference type="AlphaFoldDB" id="A0A8H4QKW7"/>
<keyword evidence="4" id="KW-1185">Reference proteome</keyword>
<dbReference type="Pfam" id="PF12051">
    <property type="entry name" value="DUF3533"/>
    <property type="match status" value="1"/>
</dbReference>
<gene>
    <name evidence="3" type="ORF">D9613_010767</name>
</gene>
<evidence type="ECO:0000259" key="2">
    <source>
        <dbReference type="Pfam" id="PF12051"/>
    </source>
</evidence>
<feature type="transmembrane region" description="Helical" evidence="1">
    <location>
        <begin position="299"/>
        <end position="322"/>
    </location>
</feature>
<keyword evidence="1" id="KW-0472">Membrane</keyword>
<feature type="transmembrane region" description="Helical" evidence="1">
    <location>
        <begin position="334"/>
        <end position="353"/>
    </location>
</feature>
<dbReference type="PANTHER" id="PTHR34814">
    <property type="entry name" value="NITROSOGUANIDINE RESISTANCE PROTEIN SNG1"/>
    <property type="match status" value="1"/>
</dbReference>
<keyword evidence="1" id="KW-0812">Transmembrane</keyword>
<feature type="domain" description="DUF3533" evidence="2">
    <location>
        <begin position="44"/>
        <end position="401"/>
    </location>
</feature>
<organism evidence="3 4">
    <name type="scientific">Agrocybe pediades</name>
    <dbReference type="NCBI Taxonomy" id="84607"/>
    <lineage>
        <taxon>Eukaryota</taxon>
        <taxon>Fungi</taxon>
        <taxon>Dikarya</taxon>
        <taxon>Basidiomycota</taxon>
        <taxon>Agaricomycotina</taxon>
        <taxon>Agaricomycetes</taxon>
        <taxon>Agaricomycetidae</taxon>
        <taxon>Agaricales</taxon>
        <taxon>Agaricineae</taxon>
        <taxon>Strophariaceae</taxon>
        <taxon>Agrocybe</taxon>
    </lineage>
</organism>
<keyword evidence="1" id="KW-1133">Transmembrane helix</keyword>
<dbReference type="InterPro" id="IPR022703">
    <property type="entry name" value="DUF3533"/>
</dbReference>